<dbReference type="InterPro" id="IPR046848">
    <property type="entry name" value="E_motif"/>
</dbReference>
<dbReference type="PANTHER" id="PTHR47926:SF347">
    <property type="entry name" value="PENTATRICOPEPTIDE REPEAT-CONTAINING PROTEIN"/>
    <property type="match status" value="1"/>
</dbReference>
<feature type="repeat" description="PPR" evidence="2">
    <location>
        <begin position="507"/>
        <end position="541"/>
    </location>
</feature>
<dbReference type="GO" id="GO:0003723">
    <property type="term" value="F:RNA binding"/>
    <property type="evidence" value="ECO:0007669"/>
    <property type="project" value="InterPro"/>
</dbReference>
<dbReference type="PANTHER" id="PTHR47926">
    <property type="entry name" value="PENTATRICOPEPTIDE REPEAT-CONTAINING PROTEIN"/>
    <property type="match status" value="1"/>
</dbReference>
<dbReference type="Pfam" id="PF20431">
    <property type="entry name" value="E_motif"/>
    <property type="match status" value="1"/>
</dbReference>
<dbReference type="InterPro" id="IPR002885">
    <property type="entry name" value="PPR_rpt"/>
</dbReference>
<accession>A0A2Z7CAA3</accession>
<feature type="repeat" description="PPR" evidence="2">
    <location>
        <begin position="542"/>
        <end position="576"/>
    </location>
</feature>
<keyword evidence="1" id="KW-0677">Repeat</keyword>
<sequence>MPKLSSGFLTNLRNSLKMAVGSSPISGTWKKQRLKGNPDSRSVDADVVATNKYIKFHNEKGELEHARHRFDEMLERTVVSWNTMISGYSRWNMLTEALDLISVMHHSKAKFDEITFSMSLSLCARAQLFVVGKQIHGMLLKSGHERFKFVGSALLYMYGNCYEIGDGRRVFIELHEENELLWSMMLVAYVQCNLLSEAVNVFERMPRRGVVEWSKLISGFVNCEAGCGKALKLFKKMNERIEAVPNEFALDCAVRACGRLADLCIGRVIHGLTIKLGFEFERSIISSLIYFYSSCEVMDDAMRVYDGIMIPCLDESNELIGGLVKLGQIQNAESIFTKMIEKNPVSYNLMIKGYAMCGQFEDSEMLFMEMPVKNLASLNTMITVYARNGQIDKAVYVFEKTKGHGGAITWNAMIKGYIHNDQHENALKLYLTMVRSSISQTRSTFSALFQACACLGFLQQGQVFHAHLEKTPFSSNVYVGTSLIDMYSRCGNLADARASFTCISSPNVAAWTALINGHAHHGLGTDALTFFSAMLEMGINPNAATFVAVLSACTRSGLLNSGIHFFHSMEPYGIIPTIEHFTCVVHLLGRSGLLREAEELIESMPIEADKILLISLLNSCSFWMDSEVGERVAEKMIDLDPNPSSAYVIMSNIYSGLGKWVEKLMLRELLTDLGVKKDPGCSWIDVNNRVHVFSVDDRNCPDSNMLACLESLTRNAYTTSSLHFLSSHLIS</sequence>
<keyword evidence="5" id="KW-1185">Reference proteome</keyword>
<feature type="repeat" description="PPR" evidence="2">
    <location>
        <begin position="178"/>
        <end position="212"/>
    </location>
</feature>
<feature type="repeat" description="PPR" evidence="2">
    <location>
        <begin position="77"/>
        <end position="111"/>
    </location>
</feature>
<evidence type="ECO:0000256" key="3">
    <source>
        <dbReference type="SAM" id="MobiDB-lite"/>
    </source>
</evidence>
<gene>
    <name evidence="4" type="ORF">F511_33600</name>
</gene>
<feature type="repeat" description="PPR" evidence="2">
    <location>
        <begin position="406"/>
        <end position="440"/>
    </location>
</feature>
<dbReference type="SUPFAM" id="SSF48452">
    <property type="entry name" value="TPR-like"/>
    <property type="match status" value="1"/>
</dbReference>
<dbReference type="OrthoDB" id="1248375at2759"/>
<dbReference type="Pfam" id="PF13041">
    <property type="entry name" value="PPR_2"/>
    <property type="match status" value="3"/>
</dbReference>
<dbReference type="Pfam" id="PF01535">
    <property type="entry name" value="PPR"/>
    <property type="match status" value="5"/>
</dbReference>
<feature type="repeat" description="PPR" evidence="2">
    <location>
        <begin position="343"/>
        <end position="377"/>
    </location>
</feature>
<dbReference type="PROSITE" id="PS51375">
    <property type="entry name" value="PPR"/>
    <property type="match status" value="6"/>
</dbReference>
<dbReference type="NCBIfam" id="TIGR00756">
    <property type="entry name" value="PPR"/>
    <property type="match status" value="6"/>
</dbReference>
<dbReference type="Proteomes" id="UP000250235">
    <property type="component" value="Unassembled WGS sequence"/>
</dbReference>
<name>A0A2Z7CAA3_9LAMI</name>
<dbReference type="InterPro" id="IPR046960">
    <property type="entry name" value="PPR_At4g14850-like_plant"/>
</dbReference>
<dbReference type="AlphaFoldDB" id="A0A2Z7CAA3"/>
<evidence type="ECO:0008006" key="6">
    <source>
        <dbReference type="Google" id="ProtNLM"/>
    </source>
</evidence>
<proteinExistence type="predicted"/>
<dbReference type="Gene3D" id="1.25.40.10">
    <property type="entry name" value="Tetratricopeptide repeat domain"/>
    <property type="match status" value="5"/>
</dbReference>
<evidence type="ECO:0000256" key="2">
    <source>
        <dbReference type="PROSITE-ProRule" id="PRU00708"/>
    </source>
</evidence>
<evidence type="ECO:0000256" key="1">
    <source>
        <dbReference type="ARBA" id="ARBA00022737"/>
    </source>
</evidence>
<organism evidence="4 5">
    <name type="scientific">Dorcoceras hygrometricum</name>
    <dbReference type="NCBI Taxonomy" id="472368"/>
    <lineage>
        <taxon>Eukaryota</taxon>
        <taxon>Viridiplantae</taxon>
        <taxon>Streptophyta</taxon>
        <taxon>Embryophyta</taxon>
        <taxon>Tracheophyta</taxon>
        <taxon>Spermatophyta</taxon>
        <taxon>Magnoliopsida</taxon>
        <taxon>eudicotyledons</taxon>
        <taxon>Gunneridae</taxon>
        <taxon>Pentapetalae</taxon>
        <taxon>asterids</taxon>
        <taxon>lamiids</taxon>
        <taxon>Lamiales</taxon>
        <taxon>Gesneriaceae</taxon>
        <taxon>Didymocarpoideae</taxon>
        <taxon>Trichosporeae</taxon>
        <taxon>Loxocarpinae</taxon>
        <taxon>Dorcoceras</taxon>
    </lineage>
</organism>
<feature type="region of interest" description="Disordered" evidence="3">
    <location>
        <begin position="21"/>
        <end position="41"/>
    </location>
</feature>
<dbReference type="EMBL" id="KQ997578">
    <property type="protein sequence ID" value="KZV43922.1"/>
    <property type="molecule type" value="Genomic_DNA"/>
</dbReference>
<dbReference type="InterPro" id="IPR011990">
    <property type="entry name" value="TPR-like_helical_dom_sf"/>
</dbReference>
<dbReference type="FunFam" id="1.25.40.10:FF:000090">
    <property type="entry name" value="Pentatricopeptide repeat-containing protein, chloroplastic"/>
    <property type="match status" value="1"/>
</dbReference>
<dbReference type="GO" id="GO:0009451">
    <property type="term" value="P:RNA modification"/>
    <property type="evidence" value="ECO:0007669"/>
    <property type="project" value="InterPro"/>
</dbReference>
<evidence type="ECO:0000313" key="4">
    <source>
        <dbReference type="EMBL" id="KZV43922.1"/>
    </source>
</evidence>
<reference evidence="4 5" key="1">
    <citation type="journal article" date="2015" name="Proc. Natl. Acad. Sci. U.S.A.">
        <title>The resurrection genome of Boea hygrometrica: A blueprint for survival of dehydration.</title>
        <authorList>
            <person name="Xiao L."/>
            <person name="Yang G."/>
            <person name="Zhang L."/>
            <person name="Yang X."/>
            <person name="Zhao S."/>
            <person name="Ji Z."/>
            <person name="Zhou Q."/>
            <person name="Hu M."/>
            <person name="Wang Y."/>
            <person name="Chen M."/>
            <person name="Xu Y."/>
            <person name="Jin H."/>
            <person name="Xiao X."/>
            <person name="Hu G."/>
            <person name="Bao F."/>
            <person name="Hu Y."/>
            <person name="Wan P."/>
            <person name="Li L."/>
            <person name="Deng X."/>
            <person name="Kuang T."/>
            <person name="Xiang C."/>
            <person name="Zhu J.K."/>
            <person name="Oliver M.J."/>
            <person name="He Y."/>
        </authorList>
    </citation>
    <scope>NUCLEOTIDE SEQUENCE [LARGE SCALE GENOMIC DNA]</scope>
    <source>
        <strain evidence="5">cv. XS01</strain>
    </source>
</reference>
<evidence type="ECO:0000313" key="5">
    <source>
        <dbReference type="Proteomes" id="UP000250235"/>
    </source>
</evidence>
<protein>
    <recommendedName>
        <fullName evidence="6">Pentatricopeptide repeat-containing protein</fullName>
    </recommendedName>
</protein>